<keyword evidence="1" id="KW-0812">Transmembrane</keyword>
<keyword evidence="1" id="KW-1133">Transmembrane helix</keyword>
<proteinExistence type="predicted"/>
<dbReference type="CDD" id="cd07731">
    <property type="entry name" value="ComA-like_MBL-fold"/>
    <property type="match status" value="1"/>
</dbReference>
<evidence type="ECO:0000259" key="2">
    <source>
        <dbReference type="Pfam" id="PF00753"/>
    </source>
</evidence>
<accession>A0A2A2I908</accession>
<protein>
    <submittedName>
        <fullName evidence="3">Competence protein</fullName>
    </submittedName>
</protein>
<evidence type="ECO:0000313" key="4">
    <source>
        <dbReference type="Proteomes" id="UP000218887"/>
    </source>
</evidence>
<dbReference type="InterPro" id="IPR001279">
    <property type="entry name" value="Metallo-B-lactamas"/>
</dbReference>
<dbReference type="InterPro" id="IPR035681">
    <property type="entry name" value="ComA-like_MBL"/>
</dbReference>
<dbReference type="PANTHER" id="PTHR30619">
    <property type="entry name" value="DNA INTERNALIZATION/COMPETENCE PROTEIN COMEC/REC2"/>
    <property type="match status" value="1"/>
</dbReference>
<comment type="caution">
    <text evidence="3">The sequence shown here is derived from an EMBL/GenBank/DDBJ whole genome shotgun (WGS) entry which is preliminary data.</text>
</comment>
<keyword evidence="4" id="KW-1185">Reference proteome</keyword>
<dbReference type="Proteomes" id="UP000218887">
    <property type="component" value="Unassembled WGS sequence"/>
</dbReference>
<feature type="domain" description="Metallo-beta-lactamase" evidence="2">
    <location>
        <begin position="38"/>
        <end position="134"/>
    </location>
</feature>
<reference evidence="3 4" key="1">
    <citation type="submission" date="2017-08" db="EMBL/GenBank/DDBJ databases">
        <title>Virgibacillus indicus sp. nov. and Virgibacillus profoundi sp. nov, two moderately halophilic bacteria isolated from marine sediment by using the Microfluidic Streak Plate.</title>
        <authorList>
            <person name="Xu B."/>
            <person name="Hu B."/>
            <person name="Wang J."/>
            <person name="Zhu Y."/>
            <person name="Huang L."/>
            <person name="Du W."/>
            <person name="Huang Y."/>
        </authorList>
    </citation>
    <scope>NUCLEOTIDE SEQUENCE [LARGE SCALE GENOMIC DNA]</scope>
    <source>
        <strain evidence="3 4">IO3-P3-H5</strain>
    </source>
</reference>
<sequence length="291" mass="32660">MCKNKQLIIIMIIFSIFTTAPAYIYSEALPEMRVHFIDVGQGDSILIQTPSKKTILIDGGPPKAGKKVVSFLESKQIKTIDLLIATHPDIDHIGGLPQVMKSVKVKQILDSGKLHSTKTYARYINQIYKQDIPIKIAKKNEHITVDSMLKIKVLNTYEKNKSNNQSSIVLKISFKEIDMLLMSDVEIEQEKSLLESQDLQSEIIKVAHHGSNTSTSLGFLQEVNPQIAILTYSKENDFGHPVDRVVENLYKVNATIYSTAAFGNVEIRTNGMDYFVIPQRDPINNLEDNAG</sequence>
<keyword evidence="1" id="KW-0472">Membrane</keyword>
<dbReference type="InterPro" id="IPR036866">
    <property type="entry name" value="RibonucZ/Hydroxyglut_hydro"/>
</dbReference>
<dbReference type="Pfam" id="PF00753">
    <property type="entry name" value="Lactamase_B"/>
    <property type="match status" value="1"/>
</dbReference>
<dbReference type="SUPFAM" id="SSF56281">
    <property type="entry name" value="Metallo-hydrolase/oxidoreductase"/>
    <property type="match status" value="1"/>
</dbReference>
<dbReference type="RefSeq" id="WP_095657045.1">
    <property type="nucleotide sequence ID" value="NZ_NPOA01000015.1"/>
</dbReference>
<dbReference type="Gene3D" id="3.60.15.10">
    <property type="entry name" value="Ribonuclease Z/Hydroxyacylglutathione hydrolase-like"/>
    <property type="match status" value="1"/>
</dbReference>
<dbReference type="InterPro" id="IPR052159">
    <property type="entry name" value="Competence_DNA_uptake"/>
</dbReference>
<evidence type="ECO:0000313" key="3">
    <source>
        <dbReference type="EMBL" id="PAV28117.1"/>
    </source>
</evidence>
<dbReference type="AlphaFoldDB" id="A0A2A2I908"/>
<organism evidence="3 4">
    <name type="scientific">Virgibacillus profundi</name>
    <dbReference type="NCBI Taxonomy" id="2024555"/>
    <lineage>
        <taxon>Bacteria</taxon>
        <taxon>Bacillati</taxon>
        <taxon>Bacillota</taxon>
        <taxon>Bacilli</taxon>
        <taxon>Bacillales</taxon>
        <taxon>Bacillaceae</taxon>
        <taxon>Virgibacillus</taxon>
    </lineage>
</organism>
<dbReference type="EMBL" id="NPOA01000015">
    <property type="protein sequence ID" value="PAV28117.1"/>
    <property type="molecule type" value="Genomic_DNA"/>
</dbReference>
<evidence type="ECO:0000256" key="1">
    <source>
        <dbReference type="SAM" id="Phobius"/>
    </source>
</evidence>
<name>A0A2A2I908_9BACI</name>
<feature type="transmembrane region" description="Helical" evidence="1">
    <location>
        <begin position="7"/>
        <end position="25"/>
    </location>
</feature>
<dbReference type="PANTHER" id="PTHR30619:SF7">
    <property type="entry name" value="BETA-LACTAMASE DOMAIN PROTEIN"/>
    <property type="match status" value="1"/>
</dbReference>
<dbReference type="OrthoDB" id="9761531at2"/>
<gene>
    <name evidence="3" type="ORF">CIL05_18600</name>
</gene>